<dbReference type="AlphaFoldDB" id="A0ABD3EEL7"/>
<gene>
    <name evidence="1" type="ORF">CASFOL_004581</name>
</gene>
<organism evidence="1 2">
    <name type="scientific">Castilleja foliolosa</name>
    <dbReference type="NCBI Taxonomy" id="1961234"/>
    <lineage>
        <taxon>Eukaryota</taxon>
        <taxon>Viridiplantae</taxon>
        <taxon>Streptophyta</taxon>
        <taxon>Embryophyta</taxon>
        <taxon>Tracheophyta</taxon>
        <taxon>Spermatophyta</taxon>
        <taxon>Magnoliopsida</taxon>
        <taxon>eudicotyledons</taxon>
        <taxon>Gunneridae</taxon>
        <taxon>Pentapetalae</taxon>
        <taxon>asterids</taxon>
        <taxon>lamiids</taxon>
        <taxon>Lamiales</taxon>
        <taxon>Orobanchaceae</taxon>
        <taxon>Pedicularideae</taxon>
        <taxon>Castillejinae</taxon>
        <taxon>Castilleja</taxon>
    </lineage>
</organism>
<evidence type="ECO:0000313" key="1">
    <source>
        <dbReference type="EMBL" id="KAL3651579.1"/>
    </source>
</evidence>
<sequence length="202" mass="22379">MTVNLSEDSSVGGSGLDPRPSLQSLLELERGPINANNNDILDSLVLGEDDFALMGDNLRIDDFVLGDDLFGVLPDLDLDPTNEELAWMNDTQTSHVTRGPVNDKINDIVEPKKDDYALVTDVKDDLGVLNVELMELAKIGDEMDLESVFDSLALGEDDFALMDDNFGIDDFLNFVLDVDDFALMDDNLALMITYICWVIIWA</sequence>
<dbReference type="EMBL" id="JAVIJP010000006">
    <property type="protein sequence ID" value="KAL3651579.1"/>
    <property type="molecule type" value="Genomic_DNA"/>
</dbReference>
<keyword evidence="2" id="KW-1185">Reference proteome</keyword>
<name>A0ABD3EEL7_9LAMI</name>
<evidence type="ECO:0000313" key="2">
    <source>
        <dbReference type="Proteomes" id="UP001632038"/>
    </source>
</evidence>
<protein>
    <submittedName>
        <fullName evidence="1">Uncharacterized protein</fullName>
    </submittedName>
</protein>
<reference evidence="2" key="1">
    <citation type="journal article" date="2024" name="IScience">
        <title>Strigolactones Initiate the Formation of Haustorium-like Structures in Castilleja.</title>
        <authorList>
            <person name="Buerger M."/>
            <person name="Peterson D."/>
            <person name="Chory J."/>
        </authorList>
    </citation>
    <scope>NUCLEOTIDE SEQUENCE [LARGE SCALE GENOMIC DNA]</scope>
</reference>
<proteinExistence type="predicted"/>
<dbReference type="Proteomes" id="UP001632038">
    <property type="component" value="Unassembled WGS sequence"/>
</dbReference>
<comment type="caution">
    <text evidence="1">The sequence shown here is derived from an EMBL/GenBank/DDBJ whole genome shotgun (WGS) entry which is preliminary data.</text>
</comment>
<accession>A0ABD3EEL7</accession>